<keyword evidence="9" id="KW-1185">Reference proteome</keyword>
<dbReference type="PROSITE" id="PS00107">
    <property type="entry name" value="PROTEIN_KINASE_ATP"/>
    <property type="match status" value="1"/>
</dbReference>
<dbReference type="InterPro" id="IPR011009">
    <property type="entry name" value="Kinase-like_dom_sf"/>
</dbReference>
<feature type="compositionally biased region" description="Pro residues" evidence="6">
    <location>
        <begin position="461"/>
        <end position="472"/>
    </location>
</feature>
<reference evidence="8 9" key="1">
    <citation type="journal article" date="2019" name="Int. J. Syst. Evol. Microbiol.">
        <title>The Global Catalogue of Microorganisms (GCM) 10K type strain sequencing project: providing services to taxonomists for standard genome sequencing and annotation.</title>
        <authorList>
            <consortium name="The Broad Institute Genomics Platform"/>
            <consortium name="The Broad Institute Genome Sequencing Center for Infectious Disease"/>
            <person name="Wu L."/>
            <person name="Ma J."/>
        </authorList>
    </citation>
    <scope>NUCLEOTIDE SEQUENCE [LARGE SCALE GENOMIC DNA]</scope>
    <source>
        <strain evidence="8 9">JCM 14559</strain>
    </source>
</reference>
<organism evidence="8 9">
    <name type="scientific">Kitasatospora saccharophila</name>
    <dbReference type="NCBI Taxonomy" id="407973"/>
    <lineage>
        <taxon>Bacteria</taxon>
        <taxon>Bacillati</taxon>
        <taxon>Actinomycetota</taxon>
        <taxon>Actinomycetes</taxon>
        <taxon>Kitasatosporales</taxon>
        <taxon>Streptomycetaceae</taxon>
        <taxon>Kitasatospora</taxon>
    </lineage>
</organism>
<evidence type="ECO:0000256" key="3">
    <source>
        <dbReference type="ARBA" id="ARBA00022777"/>
    </source>
</evidence>
<evidence type="ECO:0000313" key="8">
    <source>
        <dbReference type="EMBL" id="GAA2089473.1"/>
    </source>
</evidence>
<dbReference type="PANTHER" id="PTHR43289">
    <property type="entry name" value="MITOGEN-ACTIVATED PROTEIN KINASE KINASE KINASE 20-RELATED"/>
    <property type="match status" value="1"/>
</dbReference>
<dbReference type="Gene3D" id="1.10.510.10">
    <property type="entry name" value="Transferase(Phosphotransferase) domain 1"/>
    <property type="match status" value="1"/>
</dbReference>
<dbReference type="GO" id="GO:0016301">
    <property type="term" value="F:kinase activity"/>
    <property type="evidence" value="ECO:0007669"/>
    <property type="project" value="UniProtKB-KW"/>
</dbReference>
<evidence type="ECO:0000256" key="5">
    <source>
        <dbReference type="PROSITE-ProRule" id="PRU10141"/>
    </source>
</evidence>
<dbReference type="PRINTS" id="PR01217">
    <property type="entry name" value="PRICHEXTENSN"/>
</dbReference>
<accession>A0ABN2WCU7</accession>
<comment type="caution">
    <text evidence="8">The sequence shown here is derived from an EMBL/GenBank/DDBJ whole genome shotgun (WGS) entry which is preliminary data.</text>
</comment>
<dbReference type="PROSITE" id="PS00108">
    <property type="entry name" value="PROTEIN_KINASE_ST"/>
    <property type="match status" value="1"/>
</dbReference>
<feature type="compositionally biased region" description="Pro residues" evidence="6">
    <location>
        <begin position="320"/>
        <end position="337"/>
    </location>
</feature>
<evidence type="ECO:0000259" key="7">
    <source>
        <dbReference type="PROSITE" id="PS50011"/>
    </source>
</evidence>
<evidence type="ECO:0000256" key="4">
    <source>
        <dbReference type="ARBA" id="ARBA00022840"/>
    </source>
</evidence>
<feature type="domain" description="Protein kinase" evidence="7">
    <location>
        <begin position="15"/>
        <end position="281"/>
    </location>
</feature>
<dbReference type="InterPro" id="IPR017441">
    <property type="entry name" value="Protein_kinase_ATP_BS"/>
</dbReference>
<keyword evidence="2 5" id="KW-0547">Nucleotide-binding</keyword>
<dbReference type="PANTHER" id="PTHR43289:SF34">
    <property type="entry name" value="SERINE_THREONINE-PROTEIN KINASE YBDM-RELATED"/>
    <property type="match status" value="1"/>
</dbReference>
<dbReference type="EMBL" id="BAAANS010000006">
    <property type="protein sequence ID" value="GAA2089473.1"/>
    <property type="molecule type" value="Genomic_DNA"/>
</dbReference>
<feature type="binding site" evidence="5">
    <location>
        <position position="43"/>
    </location>
    <ligand>
        <name>ATP</name>
        <dbReference type="ChEBI" id="CHEBI:30616"/>
    </ligand>
</feature>
<dbReference type="SMART" id="SM00220">
    <property type="entry name" value="S_TKc"/>
    <property type="match status" value="1"/>
</dbReference>
<evidence type="ECO:0000256" key="1">
    <source>
        <dbReference type="ARBA" id="ARBA00022679"/>
    </source>
</evidence>
<evidence type="ECO:0000313" key="9">
    <source>
        <dbReference type="Proteomes" id="UP001500897"/>
    </source>
</evidence>
<dbReference type="InterPro" id="IPR008271">
    <property type="entry name" value="Ser/Thr_kinase_AS"/>
</dbReference>
<sequence length="589" mass="60337">METLGDGDPHAIGPYRLLGRLGAGGMGEVFLGRTAGGRTVAVKTVRQEFAADREFRQRFRQEVDAARRVGGRWTAPVLDADTEGAQPWVATGYVAGPSLTDAVQRFGALPPDTVRALGIGLADALEAVHELGLVHRDVKPSNVLLALDGPRLIDFGIARALDATSALTRSGYVVGSPGFMSPEQAKGRPSGPAGDVFGFGAVLVFAATGRAPFGEQDSAAGLLYRIVHEEPELGGLDGDLLALVRDCLDKEPERRPSPAALRERLERSAAGLTRLGDRGWLPGAVSEEVARMAVALLDLESRPVTEPPAPPAPTVLAAPPTVPPTAPHQTPPSYGPPADPYVSRTPPGAYPAPNPYVSRTPPGAYPAPNPYVSQTPPGAYPYPAVIVQQPPKRRTAPLIATGVVAAVLAGLGVWAATGGLGGDEEAAGGPSGSPAAVTTPGAGKSPGPDASATPAGRKSDPPPSPSPSPSPSPEDGDAVADAFLGTFEGTAASSNGLRLVMRFTVHQGAVGDPVAYVETDGGLGTGQVMCTNEASLVSATKTRLVARTVTGTVSAGCDPIGGDAVLTPNKDGSLHFVQQGFSGDMERND</sequence>
<dbReference type="Proteomes" id="UP001500897">
    <property type="component" value="Unassembled WGS sequence"/>
</dbReference>
<dbReference type="Gene3D" id="3.30.200.20">
    <property type="entry name" value="Phosphorylase Kinase, domain 1"/>
    <property type="match status" value="1"/>
</dbReference>
<keyword evidence="3 8" id="KW-0418">Kinase</keyword>
<dbReference type="CDD" id="cd14014">
    <property type="entry name" value="STKc_PknB_like"/>
    <property type="match status" value="1"/>
</dbReference>
<name>A0ABN2WCU7_9ACTN</name>
<gene>
    <name evidence="8" type="ORF">GCM10009759_12320</name>
</gene>
<keyword evidence="1" id="KW-0808">Transferase</keyword>
<evidence type="ECO:0000256" key="6">
    <source>
        <dbReference type="SAM" id="MobiDB-lite"/>
    </source>
</evidence>
<dbReference type="PROSITE" id="PS50011">
    <property type="entry name" value="PROTEIN_KINASE_DOM"/>
    <property type="match status" value="1"/>
</dbReference>
<feature type="region of interest" description="Disordered" evidence="6">
    <location>
        <begin position="424"/>
        <end position="479"/>
    </location>
</feature>
<dbReference type="Pfam" id="PF00069">
    <property type="entry name" value="Pkinase"/>
    <property type="match status" value="1"/>
</dbReference>
<dbReference type="InterPro" id="IPR000719">
    <property type="entry name" value="Prot_kinase_dom"/>
</dbReference>
<feature type="region of interest" description="Disordered" evidence="6">
    <location>
        <begin position="304"/>
        <end position="337"/>
    </location>
</feature>
<proteinExistence type="predicted"/>
<protein>
    <submittedName>
        <fullName evidence="8">Serine/threonine-protein kinase</fullName>
    </submittedName>
</protein>
<dbReference type="SUPFAM" id="SSF56112">
    <property type="entry name" value="Protein kinase-like (PK-like)"/>
    <property type="match status" value="1"/>
</dbReference>
<keyword evidence="4 5" id="KW-0067">ATP-binding</keyword>
<evidence type="ECO:0000256" key="2">
    <source>
        <dbReference type="ARBA" id="ARBA00022741"/>
    </source>
</evidence>